<evidence type="ECO:0000256" key="1">
    <source>
        <dbReference type="SAM" id="Coils"/>
    </source>
</evidence>
<dbReference type="AlphaFoldDB" id="A0A8S0V716"/>
<dbReference type="Gramene" id="OE9A012827T1">
    <property type="protein sequence ID" value="OE9A012827C1"/>
    <property type="gene ID" value="OE9A012827"/>
</dbReference>
<reference evidence="2 3" key="1">
    <citation type="submission" date="2019-12" db="EMBL/GenBank/DDBJ databases">
        <authorList>
            <person name="Alioto T."/>
            <person name="Alioto T."/>
            <person name="Gomez Garrido J."/>
        </authorList>
    </citation>
    <scope>NUCLEOTIDE SEQUENCE [LARGE SCALE GENOMIC DNA]</scope>
</reference>
<sequence length="69" mass="7894">MDALVRFSKLETANADLARSLAAAQKNSEIELVASKGVEFELKMLEAEYSFVTNRVERLQEKVAYFIFY</sequence>
<accession>A0A8S0V716</accession>
<protein>
    <submittedName>
        <fullName evidence="2">Uncharacterized protein</fullName>
    </submittedName>
</protein>
<proteinExistence type="predicted"/>
<keyword evidence="1" id="KW-0175">Coiled coil</keyword>
<evidence type="ECO:0000313" key="3">
    <source>
        <dbReference type="Proteomes" id="UP000594638"/>
    </source>
</evidence>
<gene>
    <name evidence="2" type="ORF">OLEA9_A012827</name>
</gene>
<dbReference type="EMBL" id="CACTIH010009190">
    <property type="protein sequence ID" value="CAA3027124.1"/>
    <property type="molecule type" value="Genomic_DNA"/>
</dbReference>
<name>A0A8S0V716_OLEEU</name>
<feature type="coiled-coil region" evidence="1">
    <location>
        <begin position="7"/>
        <end position="62"/>
    </location>
</feature>
<organism evidence="2 3">
    <name type="scientific">Olea europaea subsp. europaea</name>
    <dbReference type="NCBI Taxonomy" id="158383"/>
    <lineage>
        <taxon>Eukaryota</taxon>
        <taxon>Viridiplantae</taxon>
        <taxon>Streptophyta</taxon>
        <taxon>Embryophyta</taxon>
        <taxon>Tracheophyta</taxon>
        <taxon>Spermatophyta</taxon>
        <taxon>Magnoliopsida</taxon>
        <taxon>eudicotyledons</taxon>
        <taxon>Gunneridae</taxon>
        <taxon>Pentapetalae</taxon>
        <taxon>asterids</taxon>
        <taxon>lamiids</taxon>
        <taxon>Lamiales</taxon>
        <taxon>Oleaceae</taxon>
        <taxon>Oleeae</taxon>
        <taxon>Olea</taxon>
    </lineage>
</organism>
<dbReference type="Proteomes" id="UP000594638">
    <property type="component" value="Unassembled WGS sequence"/>
</dbReference>
<evidence type="ECO:0000313" key="2">
    <source>
        <dbReference type="EMBL" id="CAA3027124.1"/>
    </source>
</evidence>
<keyword evidence="3" id="KW-1185">Reference proteome</keyword>
<comment type="caution">
    <text evidence="2">The sequence shown here is derived from an EMBL/GenBank/DDBJ whole genome shotgun (WGS) entry which is preliminary data.</text>
</comment>